<sequence>MSIDEAKTILHRNRLKATNQRIALIQYLSEQNSPRPLSAISKNKQLRMNESTIFRNLEAFTKANLVNQYLIDSGVTHYELSLDGNIHHHIVCTNCNTIEELQDCPIQDMQIVLNQTHLFQKITSHQLCFYGTCTNCANYM</sequence>
<dbReference type="GO" id="GO:0008270">
    <property type="term" value="F:zinc ion binding"/>
    <property type="evidence" value="ECO:0007669"/>
    <property type="project" value="TreeGrafter"/>
</dbReference>
<dbReference type="Pfam" id="PF01475">
    <property type="entry name" value="FUR"/>
    <property type="match status" value="1"/>
</dbReference>
<proteinExistence type="inferred from homology"/>
<evidence type="ECO:0000256" key="5">
    <source>
        <dbReference type="ARBA" id="ARBA00023125"/>
    </source>
</evidence>
<dbReference type="SUPFAM" id="SSF46785">
    <property type="entry name" value="Winged helix' DNA-binding domain"/>
    <property type="match status" value="1"/>
</dbReference>
<dbReference type="EMBL" id="JAGQKY010000062">
    <property type="protein sequence ID" value="MCA9397546.1"/>
    <property type="molecule type" value="Genomic_DNA"/>
</dbReference>
<feature type="binding site" evidence="7">
    <location>
        <position position="136"/>
    </location>
    <ligand>
        <name>Zn(2+)</name>
        <dbReference type="ChEBI" id="CHEBI:29105"/>
    </ligand>
</feature>
<dbReference type="GO" id="GO:0003700">
    <property type="term" value="F:DNA-binding transcription factor activity"/>
    <property type="evidence" value="ECO:0007669"/>
    <property type="project" value="InterPro"/>
</dbReference>
<dbReference type="Proteomes" id="UP000699691">
    <property type="component" value="Unassembled WGS sequence"/>
</dbReference>
<evidence type="ECO:0000256" key="1">
    <source>
        <dbReference type="ARBA" id="ARBA00007957"/>
    </source>
</evidence>
<evidence type="ECO:0000256" key="8">
    <source>
        <dbReference type="PIRSR" id="PIRSR602481-2"/>
    </source>
</evidence>
<dbReference type="InterPro" id="IPR002481">
    <property type="entry name" value="FUR"/>
</dbReference>
<evidence type="ECO:0000313" key="9">
    <source>
        <dbReference type="EMBL" id="MCA9397546.1"/>
    </source>
</evidence>
<dbReference type="InterPro" id="IPR043135">
    <property type="entry name" value="Fur_C"/>
</dbReference>
<feature type="binding site" evidence="7">
    <location>
        <position position="95"/>
    </location>
    <ligand>
        <name>Zn(2+)</name>
        <dbReference type="ChEBI" id="CHEBI:29105"/>
    </ligand>
</feature>
<evidence type="ECO:0000313" key="10">
    <source>
        <dbReference type="Proteomes" id="UP000699691"/>
    </source>
</evidence>
<organism evidence="9 10">
    <name type="scientific">candidate division WWE3 bacterium</name>
    <dbReference type="NCBI Taxonomy" id="2053526"/>
    <lineage>
        <taxon>Bacteria</taxon>
        <taxon>Katanobacteria</taxon>
    </lineage>
</organism>
<name>A0A955LVQ6_UNCKA</name>
<dbReference type="GO" id="GO:1900376">
    <property type="term" value="P:regulation of secondary metabolite biosynthetic process"/>
    <property type="evidence" value="ECO:0007669"/>
    <property type="project" value="TreeGrafter"/>
</dbReference>
<dbReference type="CDD" id="cd07153">
    <property type="entry name" value="Fur_like"/>
    <property type="match status" value="1"/>
</dbReference>
<keyword evidence="5" id="KW-0238">DNA-binding</keyword>
<protein>
    <submittedName>
        <fullName evidence="9">Transcriptional repressor</fullName>
    </submittedName>
</protein>
<dbReference type="GO" id="GO:0000976">
    <property type="term" value="F:transcription cis-regulatory region binding"/>
    <property type="evidence" value="ECO:0007669"/>
    <property type="project" value="TreeGrafter"/>
</dbReference>
<comment type="cofactor">
    <cofactor evidence="8">
        <name>Mn(2+)</name>
        <dbReference type="ChEBI" id="CHEBI:29035"/>
    </cofactor>
    <cofactor evidence="8">
        <name>Fe(2+)</name>
        <dbReference type="ChEBI" id="CHEBI:29033"/>
    </cofactor>
    <text evidence="8">Binds 1 Mn(2+) or Fe(2+) ion per subunit.</text>
</comment>
<dbReference type="InterPro" id="IPR036388">
    <property type="entry name" value="WH-like_DNA-bd_sf"/>
</dbReference>
<dbReference type="AlphaFoldDB" id="A0A955LVQ6"/>
<evidence type="ECO:0000256" key="4">
    <source>
        <dbReference type="ARBA" id="ARBA00023015"/>
    </source>
</evidence>
<keyword evidence="3 7" id="KW-0862">Zinc</keyword>
<dbReference type="Gene3D" id="3.30.1490.190">
    <property type="match status" value="1"/>
</dbReference>
<evidence type="ECO:0000256" key="3">
    <source>
        <dbReference type="ARBA" id="ARBA00022833"/>
    </source>
</evidence>
<feature type="binding site" evidence="7">
    <location>
        <position position="92"/>
    </location>
    <ligand>
        <name>Zn(2+)</name>
        <dbReference type="ChEBI" id="CHEBI:29105"/>
    </ligand>
</feature>
<evidence type="ECO:0000256" key="2">
    <source>
        <dbReference type="ARBA" id="ARBA00022491"/>
    </source>
</evidence>
<comment type="caution">
    <text evidence="9">The sequence shown here is derived from an EMBL/GenBank/DDBJ whole genome shotgun (WGS) entry which is preliminary data.</text>
</comment>
<accession>A0A955LVQ6</accession>
<dbReference type="GO" id="GO:0045892">
    <property type="term" value="P:negative regulation of DNA-templated transcription"/>
    <property type="evidence" value="ECO:0007669"/>
    <property type="project" value="TreeGrafter"/>
</dbReference>
<keyword evidence="8" id="KW-0408">Iron</keyword>
<gene>
    <name evidence="9" type="ORF">KC573_01845</name>
</gene>
<reference evidence="9" key="2">
    <citation type="journal article" date="2021" name="Microbiome">
        <title>Successional dynamics and alternative stable states in a saline activated sludge microbial community over 9 years.</title>
        <authorList>
            <person name="Wang Y."/>
            <person name="Ye J."/>
            <person name="Ju F."/>
            <person name="Liu L."/>
            <person name="Boyd J.A."/>
            <person name="Deng Y."/>
            <person name="Parks D.H."/>
            <person name="Jiang X."/>
            <person name="Yin X."/>
            <person name="Woodcroft B.J."/>
            <person name="Tyson G.W."/>
            <person name="Hugenholtz P."/>
            <person name="Polz M.F."/>
            <person name="Zhang T."/>
        </authorList>
    </citation>
    <scope>NUCLEOTIDE SEQUENCE</scope>
    <source>
        <strain evidence="9">HKST-UBA02</strain>
    </source>
</reference>
<comment type="cofactor">
    <cofactor evidence="7">
        <name>Zn(2+)</name>
        <dbReference type="ChEBI" id="CHEBI:29105"/>
    </cofactor>
    <text evidence="7">Binds 1 zinc ion per subunit.</text>
</comment>
<keyword evidence="7" id="KW-0479">Metal-binding</keyword>
<evidence type="ECO:0000256" key="7">
    <source>
        <dbReference type="PIRSR" id="PIRSR602481-1"/>
    </source>
</evidence>
<keyword evidence="6" id="KW-0804">Transcription</keyword>
<evidence type="ECO:0000256" key="6">
    <source>
        <dbReference type="ARBA" id="ARBA00023163"/>
    </source>
</evidence>
<feature type="binding site" evidence="8">
    <location>
        <position position="125"/>
    </location>
    <ligand>
        <name>Fe cation</name>
        <dbReference type="ChEBI" id="CHEBI:24875"/>
    </ligand>
</feature>
<dbReference type="PANTHER" id="PTHR33202">
    <property type="entry name" value="ZINC UPTAKE REGULATION PROTEIN"/>
    <property type="match status" value="1"/>
</dbReference>
<reference evidence="9" key="1">
    <citation type="submission" date="2020-04" db="EMBL/GenBank/DDBJ databases">
        <authorList>
            <person name="Zhang T."/>
        </authorList>
    </citation>
    <scope>NUCLEOTIDE SEQUENCE</scope>
    <source>
        <strain evidence="9">HKST-UBA02</strain>
    </source>
</reference>
<dbReference type="Gene3D" id="1.10.10.10">
    <property type="entry name" value="Winged helix-like DNA-binding domain superfamily/Winged helix DNA-binding domain"/>
    <property type="match status" value="1"/>
</dbReference>
<comment type="similarity">
    <text evidence="1">Belongs to the Fur family.</text>
</comment>
<keyword evidence="4" id="KW-0805">Transcription regulation</keyword>
<keyword evidence="2" id="KW-0678">Repressor</keyword>
<dbReference type="PANTHER" id="PTHR33202:SF7">
    <property type="entry name" value="FERRIC UPTAKE REGULATION PROTEIN"/>
    <property type="match status" value="1"/>
</dbReference>
<feature type="binding site" evidence="7">
    <location>
        <position position="133"/>
    </location>
    <ligand>
        <name>Zn(2+)</name>
        <dbReference type="ChEBI" id="CHEBI:29105"/>
    </ligand>
</feature>
<dbReference type="InterPro" id="IPR036390">
    <property type="entry name" value="WH_DNA-bd_sf"/>
</dbReference>